<name>C5LR60_PERM5</name>
<sequence length="149" mass="16761">MPTTITTTAFPLWFADDDDYDNDLGRQVTSSMLEDPFVPRVAYRKPITEHQLHAIDIDGVGKRPLCSSSNRIPHKEEEDYRRFRPDGLKQLIPSCGLPILPTPPATPSSDQASSAEVNDDDERTEEEEITDGDWTLLEDVTPLHLAIKD</sequence>
<dbReference type="InParanoid" id="C5LR60"/>
<dbReference type="AlphaFoldDB" id="C5LR60"/>
<keyword evidence="3" id="KW-1185">Reference proteome</keyword>
<dbReference type="EMBL" id="GG684654">
    <property type="protein sequence ID" value="EER00945.1"/>
    <property type="molecule type" value="Genomic_DNA"/>
</dbReference>
<reference evidence="2 3" key="1">
    <citation type="submission" date="2008-07" db="EMBL/GenBank/DDBJ databases">
        <authorList>
            <person name="El-Sayed N."/>
            <person name="Caler E."/>
            <person name="Inman J."/>
            <person name="Amedeo P."/>
            <person name="Hass B."/>
            <person name="Wortman J."/>
        </authorList>
    </citation>
    <scope>NUCLEOTIDE SEQUENCE [LARGE SCALE GENOMIC DNA]</scope>
    <source>
        <strain evidence="3">ATCC 50983 / TXsc</strain>
    </source>
</reference>
<dbReference type="Proteomes" id="UP000007800">
    <property type="component" value="Unassembled WGS sequence"/>
</dbReference>
<evidence type="ECO:0000313" key="2">
    <source>
        <dbReference type="EMBL" id="EER00945.1"/>
    </source>
</evidence>
<feature type="compositionally biased region" description="Acidic residues" evidence="1">
    <location>
        <begin position="117"/>
        <end position="131"/>
    </location>
</feature>
<dbReference type="RefSeq" id="XP_002768227.1">
    <property type="nucleotide sequence ID" value="XM_002768181.1"/>
</dbReference>
<evidence type="ECO:0000256" key="1">
    <source>
        <dbReference type="SAM" id="MobiDB-lite"/>
    </source>
</evidence>
<evidence type="ECO:0000313" key="3">
    <source>
        <dbReference type="Proteomes" id="UP000007800"/>
    </source>
</evidence>
<organism evidence="3">
    <name type="scientific">Perkinsus marinus (strain ATCC 50983 / TXsc)</name>
    <dbReference type="NCBI Taxonomy" id="423536"/>
    <lineage>
        <taxon>Eukaryota</taxon>
        <taxon>Sar</taxon>
        <taxon>Alveolata</taxon>
        <taxon>Perkinsozoa</taxon>
        <taxon>Perkinsea</taxon>
        <taxon>Perkinsida</taxon>
        <taxon>Perkinsidae</taxon>
        <taxon>Perkinsus</taxon>
    </lineage>
</organism>
<proteinExistence type="predicted"/>
<feature type="region of interest" description="Disordered" evidence="1">
    <location>
        <begin position="94"/>
        <end position="132"/>
    </location>
</feature>
<gene>
    <name evidence="2" type="ORF">Pmar_PMAR003016</name>
</gene>
<accession>C5LR60</accession>
<dbReference type="GeneID" id="9057269"/>
<protein>
    <submittedName>
        <fullName evidence="2">Uncharacterized protein</fullName>
    </submittedName>
</protein>
<feature type="compositionally biased region" description="Polar residues" evidence="1">
    <location>
        <begin position="107"/>
        <end position="116"/>
    </location>
</feature>